<gene>
    <name evidence="1" type="ORF">IMCC14465_14810</name>
</gene>
<evidence type="ECO:0000313" key="1">
    <source>
        <dbReference type="EMBL" id="EJW21685.1"/>
    </source>
</evidence>
<dbReference type="Proteomes" id="UP000004836">
    <property type="component" value="Unassembled WGS sequence"/>
</dbReference>
<dbReference type="AlphaFoldDB" id="J9A5P1"/>
<reference evidence="1 2" key="1">
    <citation type="journal article" date="2012" name="J. Bacteriol.">
        <title>Genome Sequence of Strain IMCC14465, Isolated from the East Sea, Belonging to the PS1 Clade of Alphaproteobacteria.</title>
        <authorList>
            <person name="Yang S.J."/>
            <person name="Kang I."/>
            <person name="Cho J.C."/>
        </authorList>
    </citation>
    <scope>NUCLEOTIDE SEQUENCE [LARGE SCALE GENOMIC DNA]</scope>
    <source>
        <strain evidence="1 2">IMCC14465</strain>
    </source>
</reference>
<keyword evidence="2" id="KW-1185">Reference proteome</keyword>
<evidence type="ECO:0000313" key="2">
    <source>
        <dbReference type="Proteomes" id="UP000004836"/>
    </source>
</evidence>
<proteinExistence type="predicted"/>
<accession>J9A5P1</accession>
<protein>
    <submittedName>
        <fullName evidence="1">Uncharacterized protein</fullName>
    </submittedName>
</protein>
<dbReference type="EMBL" id="ALYF01000003">
    <property type="protein sequence ID" value="EJW21685.1"/>
    <property type="molecule type" value="Genomic_DNA"/>
</dbReference>
<comment type="caution">
    <text evidence="1">The sequence shown here is derived from an EMBL/GenBank/DDBJ whole genome shotgun (WGS) entry which is preliminary data.</text>
</comment>
<name>J9A5P1_9PROT</name>
<sequence>MNNQTVKLQLNHKSKQSLRHLTASYKRRTSFVQASNRENVRKQIFIMTRSKAQTTT</sequence>
<organism evidence="1 2">
    <name type="scientific">alpha proteobacterium IMCC14465</name>
    <dbReference type="NCBI Taxonomy" id="1220535"/>
    <lineage>
        <taxon>Bacteria</taxon>
        <taxon>Pseudomonadati</taxon>
        <taxon>Pseudomonadota</taxon>
        <taxon>Alphaproteobacteria</taxon>
        <taxon>PS1 clade</taxon>
    </lineage>
</organism>